<evidence type="ECO:0000313" key="5">
    <source>
        <dbReference type="Proteomes" id="UP000193467"/>
    </source>
</evidence>
<dbReference type="InParanoid" id="A0A1Y2F3N1"/>
<feature type="signal peptide" evidence="2">
    <location>
        <begin position="1"/>
        <end position="21"/>
    </location>
</feature>
<accession>A0A1Y2F3N1</accession>
<gene>
    <name evidence="4" type="ORF">BCR35DRAFT_325423</name>
</gene>
<dbReference type="OrthoDB" id="10069995at2759"/>
<feature type="chain" id="PRO_5012305209" description="Polysaccharide lyase 14 domain-containing protein" evidence="2">
    <location>
        <begin position="22"/>
        <end position="722"/>
    </location>
</feature>
<dbReference type="Pfam" id="PF21294">
    <property type="entry name" value="Polysacc_lyase_14"/>
    <property type="match status" value="1"/>
</dbReference>
<dbReference type="InterPro" id="IPR048958">
    <property type="entry name" value="Polysacc_lyase_14"/>
</dbReference>
<evidence type="ECO:0000259" key="3">
    <source>
        <dbReference type="Pfam" id="PF21294"/>
    </source>
</evidence>
<organism evidence="4 5">
    <name type="scientific">Leucosporidium creatinivorum</name>
    <dbReference type="NCBI Taxonomy" id="106004"/>
    <lineage>
        <taxon>Eukaryota</taxon>
        <taxon>Fungi</taxon>
        <taxon>Dikarya</taxon>
        <taxon>Basidiomycota</taxon>
        <taxon>Pucciniomycotina</taxon>
        <taxon>Microbotryomycetes</taxon>
        <taxon>Leucosporidiales</taxon>
        <taxon>Leucosporidium</taxon>
    </lineage>
</organism>
<feature type="region of interest" description="Disordered" evidence="1">
    <location>
        <begin position="638"/>
        <end position="681"/>
    </location>
</feature>
<proteinExistence type="predicted"/>
<protein>
    <recommendedName>
        <fullName evidence="3">Polysaccharide lyase 14 domain-containing protein</fullName>
    </recommendedName>
</protein>
<name>A0A1Y2F3N1_9BASI</name>
<evidence type="ECO:0000313" key="4">
    <source>
        <dbReference type="EMBL" id="ORY78443.1"/>
    </source>
</evidence>
<feature type="domain" description="Polysaccharide lyase 14" evidence="3">
    <location>
        <begin position="379"/>
        <end position="556"/>
    </location>
</feature>
<comment type="caution">
    <text evidence="4">The sequence shown here is derived from an EMBL/GenBank/DDBJ whole genome shotgun (WGS) entry which is preliminary data.</text>
</comment>
<keyword evidence="5" id="KW-1185">Reference proteome</keyword>
<dbReference type="PANTHER" id="PTHR40124">
    <property type="match status" value="1"/>
</dbReference>
<dbReference type="EMBL" id="MCGR01000029">
    <property type="protein sequence ID" value="ORY78443.1"/>
    <property type="molecule type" value="Genomic_DNA"/>
</dbReference>
<dbReference type="AlphaFoldDB" id="A0A1Y2F3N1"/>
<keyword evidence="2" id="KW-0732">Signal</keyword>
<evidence type="ECO:0000256" key="2">
    <source>
        <dbReference type="SAM" id="SignalP"/>
    </source>
</evidence>
<reference evidence="4 5" key="1">
    <citation type="submission" date="2016-07" db="EMBL/GenBank/DDBJ databases">
        <title>Pervasive Adenine N6-methylation of Active Genes in Fungi.</title>
        <authorList>
            <consortium name="DOE Joint Genome Institute"/>
            <person name="Mondo S.J."/>
            <person name="Dannebaum R.O."/>
            <person name="Kuo R.C."/>
            <person name="Labutti K."/>
            <person name="Haridas S."/>
            <person name="Kuo A."/>
            <person name="Salamov A."/>
            <person name="Ahrendt S.R."/>
            <person name="Lipzen A."/>
            <person name="Sullivan W."/>
            <person name="Andreopoulos W.B."/>
            <person name="Clum A."/>
            <person name="Lindquist E."/>
            <person name="Daum C."/>
            <person name="Ramamoorthy G.K."/>
            <person name="Gryganskyi A."/>
            <person name="Culley D."/>
            <person name="Magnuson J.K."/>
            <person name="James T.Y."/>
            <person name="O'Malley M.A."/>
            <person name="Stajich J.E."/>
            <person name="Spatafora J.W."/>
            <person name="Visel A."/>
            <person name="Grigoriev I.V."/>
        </authorList>
    </citation>
    <scope>NUCLEOTIDE SEQUENCE [LARGE SCALE GENOMIC DNA]</scope>
    <source>
        <strain evidence="4 5">62-1032</strain>
    </source>
</reference>
<dbReference type="Gene3D" id="2.60.120.200">
    <property type="match status" value="1"/>
</dbReference>
<dbReference type="Proteomes" id="UP000193467">
    <property type="component" value="Unassembled WGS sequence"/>
</dbReference>
<dbReference type="PANTHER" id="PTHR40124:SF1">
    <property type="entry name" value="DISAGGREGATASE RELATED REPEAT PROTEIN"/>
    <property type="match status" value="1"/>
</dbReference>
<sequence length="722" mass="75647">MVSASFVSVMVLASYAAPALALPANIVRNSKVDSTIEARAAAAEADLQPRWVALSEDFVIPGSSKAVASSSSSSSTTTSVVSRSVAPSSLLDTLARNKKRSAAVKKLRKRATATPWTNAQISRAEAVSSALSILNARSTDTSDSVCTVTATSSSPSASATSVACSLTADCAGQTIPSNSHQYCASKVCSFRCNSGYTLYGSSCVKNGGTTTTSQPTTTSKATTTSKTTTTTTTTTTTKKATTTTTSAAASATSKTCSLTADCAGQSIPDSSHQYCDNKFCSFRCNSGYTLSKGACVKNKGTAAASTTTTTTTTTSAASSTATSNLGLTDGSTYWKQKTTFTSLASFVTDVVQKFTWGKDNTVVVQGVPASAWTDGVQGNTDSAIQVAYPAGSRNPSASPIGGVGFYSNKLDISAASNVSLSYSVFFEKGFDFVKGGKLPGLYGGATACSGGSAAESCFSTRLMFRTGGKGELYLYAPREKQVEALCTLGPLSYCNSVYGMSIGRGSWTFKTGEWTDIRQDIWLNTPGVADGGFNIWVNDELVLHSDSVYYRNSVVGQVVNNGTSTEPITLIDYDSLPDNITIPNGGFSTVPTESGTFSLPIVTKVVQPTGTNSRLNDPRPNPSDWAVKRNKVQFAVETEKKDTPAEPRMTVAPEGGRRRRSLALASEASEEQRVEKRATSTSLPTSFAGVMFHTFFGGSTSGYNSPTLQYSYFNGLALNINA</sequence>
<evidence type="ECO:0000256" key="1">
    <source>
        <dbReference type="SAM" id="MobiDB-lite"/>
    </source>
</evidence>